<protein>
    <submittedName>
        <fullName evidence="3">Uncharacterized protein</fullName>
    </submittedName>
</protein>
<dbReference type="Proteomes" id="UP000662637">
    <property type="component" value="Unassembled WGS sequence"/>
</dbReference>
<accession>A0A5E4BRB4</accession>
<evidence type="ECO:0000313" key="4">
    <source>
        <dbReference type="EMBL" id="VTJ71591.1"/>
    </source>
</evidence>
<dbReference type="EMBL" id="CABDUW010000574">
    <property type="protein sequence ID" value="VTJ71591.1"/>
    <property type="molecule type" value="Genomic_DNA"/>
</dbReference>
<organism evidence="3 5">
    <name type="scientific">Marmota monax</name>
    <name type="common">Woodchuck</name>
    <dbReference type="NCBI Taxonomy" id="9995"/>
    <lineage>
        <taxon>Eukaryota</taxon>
        <taxon>Metazoa</taxon>
        <taxon>Chordata</taxon>
        <taxon>Craniata</taxon>
        <taxon>Vertebrata</taxon>
        <taxon>Euteleostomi</taxon>
        <taxon>Mammalia</taxon>
        <taxon>Eutheria</taxon>
        <taxon>Euarchontoglires</taxon>
        <taxon>Glires</taxon>
        <taxon>Rodentia</taxon>
        <taxon>Sciuromorpha</taxon>
        <taxon>Sciuridae</taxon>
        <taxon>Xerinae</taxon>
        <taxon>Marmotini</taxon>
        <taxon>Marmota</taxon>
    </lineage>
</organism>
<evidence type="ECO:0000256" key="1">
    <source>
        <dbReference type="SAM" id="MobiDB-lite"/>
    </source>
</evidence>
<reference evidence="3 5" key="1">
    <citation type="submission" date="2019-04" db="EMBL/GenBank/DDBJ databases">
        <authorList>
            <person name="Alioto T."/>
            <person name="Alioto T."/>
        </authorList>
    </citation>
    <scope>NUCLEOTIDE SEQUENCE [LARGE SCALE GENOMIC DNA]</scope>
</reference>
<dbReference type="AlphaFoldDB" id="A0A5E4BRB4"/>
<evidence type="ECO:0000313" key="5">
    <source>
        <dbReference type="Proteomes" id="UP000335636"/>
    </source>
</evidence>
<dbReference type="Proteomes" id="UP000335636">
    <property type="component" value="Unassembled WGS sequence"/>
</dbReference>
<dbReference type="EMBL" id="CABDUW010000574">
    <property type="protein sequence ID" value="VTJ71590.1"/>
    <property type="molecule type" value="Genomic_DNA"/>
</dbReference>
<keyword evidence="5" id="KW-1185">Reference proteome</keyword>
<proteinExistence type="predicted"/>
<reference evidence="2" key="2">
    <citation type="submission" date="2020-08" db="EMBL/GenBank/DDBJ databases">
        <authorList>
            <person name="Shumante A."/>
            <person name="Zimin A.V."/>
            <person name="Puiu D."/>
            <person name="Salzberg S.L."/>
        </authorList>
    </citation>
    <scope>NUCLEOTIDE SEQUENCE</scope>
    <source>
        <strain evidence="2">WC2-LM</strain>
        <tissue evidence="2">Liver</tissue>
    </source>
</reference>
<name>A0A5E4BRB4_MARMO</name>
<evidence type="ECO:0000313" key="3">
    <source>
        <dbReference type="EMBL" id="VTJ71590.1"/>
    </source>
</evidence>
<gene>
    <name evidence="2" type="ORF">GHT09_012862</name>
    <name evidence="3" type="ORF">MONAX_5E039669</name>
    <name evidence="4" type="ORF">MONAX_5E047055</name>
</gene>
<feature type="region of interest" description="Disordered" evidence="1">
    <location>
        <begin position="34"/>
        <end position="66"/>
    </location>
</feature>
<dbReference type="EMBL" id="WJEC01002696">
    <property type="protein sequence ID" value="KAF7476079.1"/>
    <property type="molecule type" value="Genomic_DNA"/>
</dbReference>
<evidence type="ECO:0000313" key="2">
    <source>
        <dbReference type="EMBL" id="KAF7476079.1"/>
    </source>
</evidence>
<sequence>MKDLLVESHLGLLTAVTKLAWLVSDPACPHLPPEVSSYGGRPGNAGGKRQNLARPCSKEGPSSVSMYRDLGRQRPVCKITSLTVGCPVPSKSGTFMKDMEPRDPGNSM</sequence>